<dbReference type="Gene3D" id="3.30.2020.40">
    <property type="entry name" value="Uncharacterised protein PF10387, DUF2442"/>
    <property type="match status" value="1"/>
</dbReference>
<dbReference type="AlphaFoldDB" id="A0A8A4TL41"/>
<accession>A0A8A4TL41</accession>
<organism evidence="2 3">
    <name type="scientific">Sulfidibacter corallicola</name>
    <dbReference type="NCBI Taxonomy" id="2818388"/>
    <lineage>
        <taxon>Bacteria</taxon>
        <taxon>Pseudomonadati</taxon>
        <taxon>Acidobacteriota</taxon>
        <taxon>Holophagae</taxon>
        <taxon>Acanthopleuribacterales</taxon>
        <taxon>Acanthopleuribacteraceae</taxon>
        <taxon>Sulfidibacter</taxon>
    </lineage>
</organism>
<keyword evidence="1" id="KW-0812">Transmembrane</keyword>
<keyword evidence="3" id="KW-1185">Reference proteome</keyword>
<evidence type="ECO:0000313" key="2">
    <source>
        <dbReference type="EMBL" id="QTD49842.1"/>
    </source>
</evidence>
<keyword evidence="1" id="KW-1133">Transmembrane helix</keyword>
<proteinExistence type="predicted"/>
<name>A0A8A4TL41_SULCO</name>
<protein>
    <submittedName>
        <fullName evidence="2">DUF2442 domain-containing protein</fullName>
    </submittedName>
</protein>
<reference evidence="2" key="1">
    <citation type="submission" date="2021-03" db="EMBL/GenBank/DDBJ databases">
        <title>Acanthopleuribacteraceae sp. M133.</title>
        <authorList>
            <person name="Wang G."/>
        </authorList>
    </citation>
    <scope>NUCLEOTIDE SEQUENCE</scope>
    <source>
        <strain evidence="2">M133</strain>
    </source>
</reference>
<dbReference type="Pfam" id="PF10387">
    <property type="entry name" value="DUF2442"/>
    <property type="match status" value="1"/>
</dbReference>
<dbReference type="EMBL" id="CP071793">
    <property type="protein sequence ID" value="QTD49842.1"/>
    <property type="molecule type" value="Genomic_DNA"/>
</dbReference>
<evidence type="ECO:0000256" key="1">
    <source>
        <dbReference type="SAM" id="Phobius"/>
    </source>
</evidence>
<keyword evidence="1" id="KW-0472">Membrane</keyword>
<sequence>MTKRDGARPAAGAGKGHPVDPARAEALIHKYRVAAGVVGVIPAPLFDQIVVGGLLGKMIYDLGRLYGVKVQLYRTKAIIAAVLGGAHAEWVPRYVLGYLSMLVPVAGVYGAFVLRPATAVAVVSVIGRIFDKQFAKGRTVATMDVAEAKREAAALFHTPKATAVAVVDARLQAELEDGRSISAPLSWFPTVAEAAQERRARVELSGDGWEILWPDLGFSVALAQLIEGRPA</sequence>
<dbReference type="InterPro" id="IPR018841">
    <property type="entry name" value="DUF2442"/>
</dbReference>
<dbReference type="Proteomes" id="UP000663929">
    <property type="component" value="Chromosome"/>
</dbReference>
<evidence type="ECO:0000313" key="3">
    <source>
        <dbReference type="Proteomes" id="UP000663929"/>
    </source>
</evidence>
<dbReference type="KEGG" id="scor:J3U87_30030"/>
<gene>
    <name evidence="2" type="ORF">J3U87_30030</name>
</gene>
<feature type="transmembrane region" description="Helical" evidence="1">
    <location>
        <begin position="108"/>
        <end position="130"/>
    </location>
</feature>
<dbReference type="RefSeq" id="WP_237379474.1">
    <property type="nucleotide sequence ID" value="NZ_CP071793.1"/>
</dbReference>
<feature type="transmembrane region" description="Helical" evidence="1">
    <location>
        <begin position="33"/>
        <end position="56"/>
    </location>
</feature>